<evidence type="ECO:0000256" key="1">
    <source>
        <dbReference type="SAM" id="Phobius"/>
    </source>
</evidence>
<reference evidence="2" key="1">
    <citation type="submission" date="2020-05" db="EMBL/GenBank/DDBJ databases">
        <title>Complete genome sequence of Bradyrhizobium diazoefficiens XF1 isolated from soybean nodule.</title>
        <authorList>
            <person name="Noda R."/>
            <person name="Kakizaki K."/>
            <person name="Minamisawa K."/>
        </authorList>
    </citation>
    <scope>NUCLEOTIDE SEQUENCE</scope>
    <source>
        <strain evidence="2">XF1</strain>
    </source>
</reference>
<dbReference type="AlphaFoldDB" id="A0A809Z882"/>
<dbReference type="EMBL" id="AP023099">
    <property type="protein sequence ID" value="BCE92180.1"/>
    <property type="molecule type" value="Genomic_DNA"/>
</dbReference>
<reference evidence="4" key="2">
    <citation type="submission" date="2020-05" db="EMBL/GenBank/DDBJ databases">
        <title>Complete genome sequence of Bradyrhizobium diazoefficiens XF10 isolated from soybean nodule.</title>
        <authorList>
            <person name="Noda R."/>
            <person name="Kakizaki K."/>
            <person name="Minamisawa K."/>
        </authorList>
    </citation>
    <scope>NUCLEOTIDE SEQUENCE</scope>
    <source>
        <strain evidence="4">XF10</strain>
    </source>
</reference>
<evidence type="ECO:0000313" key="2">
    <source>
        <dbReference type="EMBL" id="BCE22400.1"/>
    </source>
</evidence>
<organism evidence="3">
    <name type="scientific">Bradyrhizobium diazoefficiens</name>
    <dbReference type="NCBI Taxonomy" id="1355477"/>
    <lineage>
        <taxon>Bacteria</taxon>
        <taxon>Pseudomonadati</taxon>
        <taxon>Pseudomonadota</taxon>
        <taxon>Alphaproteobacteria</taxon>
        <taxon>Hyphomicrobiales</taxon>
        <taxon>Nitrobacteraceae</taxon>
        <taxon>Bradyrhizobium</taxon>
    </lineage>
</organism>
<gene>
    <name evidence="4" type="ORF">XF10B_49780</name>
    <name evidence="2" type="ORF">XF1B_50810</name>
    <name evidence="3" type="ORF">XF4B_50130</name>
</gene>
<dbReference type="EMBL" id="AP023091">
    <property type="protein sequence ID" value="BCE22400.1"/>
    <property type="molecule type" value="Genomic_DNA"/>
</dbReference>
<evidence type="ECO:0000313" key="4">
    <source>
        <dbReference type="EMBL" id="BCE92180.1"/>
    </source>
</evidence>
<protein>
    <submittedName>
        <fullName evidence="3">Uncharacterized protein</fullName>
    </submittedName>
</protein>
<feature type="transmembrane region" description="Helical" evidence="1">
    <location>
        <begin position="43"/>
        <end position="64"/>
    </location>
</feature>
<keyword evidence="1" id="KW-0812">Transmembrane</keyword>
<keyword evidence="1" id="KW-0472">Membrane</keyword>
<reference evidence="3" key="3">
    <citation type="submission" date="2020-05" db="EMBL/GenBank/DDBJ databases">
        <title>Complete genome sequence of Bradyrhizobium diazoefficiens XF4 isolated from soybean nodule.</title>
        <authorList>
            <person name="Noda R."/>
            <person name="Kakizaki K."/>
            <person name="Minamisawa K."/>
        </authorList>
    </citation>
    <scope>NUCLEOTIDE SEQUENCE</scope>
    <source>
        <strain evidence="3">XF4</strain>
    </source>
</reference>
<proteinExistence type="predicted"/>
<name>A0A809Z882_9BRAD</name>
<evidence type="ECO:0000313" key="3">
    <source>
        <dbReference type="EMBL" id="BCE48664.1"/>
    </source>
</evidence>
<sequence length="91" mass="10127">MRSPSQKLGDILPLGQRVCIFRIDSSWTLSYAPRSEGVGVSQFLSTLLLVTAVVLTVCFGVAAWRLSDEKDLDVTGRIPRQSYGWKQPSRN</sequence>
<accession>A0A809Z882</accession>
<keyword evidence="1" id="KW-1133">Transmembrane helix</keyword>
<dbReference type="EMBL" id="AP023094">
    <property type="protein sequence ID" value="BCE48664.1"/>
    <property type="molecule type" value="Genomic_DNA"/>
</dbReference>